<proteinExistence type="predicted"/>
<evidence type="ECO:0000313" key="5">
    <source>
        <dbReference type="Proteomes" id="UP000028840"/>
    </source>
</evidence>
<accession>A0A086PHB9</accession>
<name>A0A086PHB9_TOXGO</name>
<reference evidence="4 5" key="2">
    <citation type="journal article" date="2015" name="Eukaryot. Cell">
        <title>Genetic mapping reveals that sinefungin resistance in Toxoplasma gondii is controlled by a putative amino acid transporter locus that can be used as a negative selectable marker.</title>
        <authorList>
            <person name="Behnke M.S."/>
            <person name="Khan A."/>
            <person name="Sibley L.D."/>
        </authorList>
    </citation>
    <scope>NUCLEOTIDE SEQUENCE [LARGE SCALE GENOMIC DNA]</scope>
    <source>
        <strain evidence="4 5">VAND</strain>
    </source>
</reference>
<feature type="compositionally biased region" description="Low complexity" evidence="2">
    <location>
        <begin position="256"/>
        <end position="275"/>
    </location>
</feature>
<sequence length="765" mass="81441">MPAIARQAIAGVKAGESVESFASAGERGEHMNAVLPRHGGPASQGKRKPFAMSTQRKRAKIRYLLGAVLVSALAVAGIMGALTLRGKVSSQKVAADEEAMNLIEAEIARQKEREAKLRRRLAAVVASMLVAASLYGLNSFLHGSDKEISSMPSSIDKKPDSPFAAQLGTSLESEIGIPEEKAIPEAADISSFIENLSATVAGNSVQAQSIGFVLTVVVLGLVAFSLKAARRSSPREEQAFSLPAHPPREEKVKIPAEAAPAAQAQAAQKAAPQVPTKGADEAASGDEDMEPEAKPQAPVEDVDEAASGEEDLLEPGAEPQRLVAGAGEAASGGEDLLEPEAAPQGPVEDVVEPPSGVEDLPQPEAEAQVPTKGVDQAASGGEDIAEPQGSVEDVDEAASGEGDLLEPEAEPQRPVQPVVSVGDVSPKETEALEVVWEDDEDDLSSSEKLQRIKATLWQSMSMCGTRVAALRARTQNLQLTMKAIADANLAVKETGQTMLQGNLEEEYEVVSRALSLEYASLLSFSFVQRLSLTSFYLADVVSGSEKDGLTPEQRSEIQESLVSTDAGLQQARSEVLELEEAGGEQRPRGAPLGPRSALVRTVDIVKRELGTLSQLLPGIKEQETTSEQPTTQLNIGEQLKVKAMNLKNEITKTKEAAALMAEETGMLESLEAGLLEAIAFFAKETKIAQLALLGFGTSGSGESGMLRDLQNEVKVQRDRLAAFESEREVLSNLLQTVREEKAMLDDKCNDLEKQLEELEMQNRGE</sequence>
<evidence type="ECO:0000313" key="4">
    <source>
        <dbReference type="EMBL" id="KFG99750.1"/>
    </source>
</evidence>
<feature type="compositionally biased region" description="Basic and acidic residues" evidence="2">
    <location>
        <begin position="545"/>
        <end position="557"/>
    </location>
</feature>
<keyword evidence="3 4" id="KW-0812">Transmembrane</keyword>
<evidence type="ECO:0000256" key="2">
    <source>
        <dbReference type="SAM" id="MobiDB-lite"/>
    </source>
</evidence>
<feature type="compositionally biased region" description="Acidic residues" evidence="2">
    <location>
        <begin position="392"/>
        <end position="409"/>
    </location>
</feature>
<keyword evidence="3" id="KW-0472">Membrane</keyword>
<keyword evidence="1" id="KW-0175">Coiled coil</keyword>
<evidence type="ECO:0000256" key="3">
    <source>
        <dbReference type="SAM" id="Phobius"/>
    </source>
</evidence>
<feature type="coiled-coil region" evidence="1">
    <location>
        <begin position="636"/>
        <end position="663"/>
    </location>
</feature>
<protein>
    <submittedName>
        <fullName evidence="4">Putative transmembrane protein</fullName>
    </submittedName>
</protein>
<evidence type="ECO:0000256" key="1">
    <source>
        <dbReference type="SAM" id="Coils"/>
    </source>
</evidence>
<dbReference type="EMBL" id="AEYJ02001792">
    <property type="protein sequence ID" value="KFG99750.1"/>
    <property type="molecule type" value="Genomic_DNA"/>
</dbReference>
<feature type="compositionally biased region" description="Low complexity" evidence="2">
    <location>
        <begin position="324"/>
        <end position="334"/>
    </location>
</feature>
<comment type="caution">
    <text evidence="4">The sequence shown here is derived from an EMBL/GenBank/DDBJ whole genome shotgun (WGS) entry which is preliminary data.</text>
</comment>
<reference evidence="4 5" key="1">
    <citation type="submission" date="2014-08" db="EMBL/GenBank/DDBJ databases">
        <authorList>
            <person name="Sibley D."/>
            <person name="Venepally P."/>
            <person name="Karamycheva S."/>
            <person name="Hadjithomas M."/>
            <person name="Khan A."/>
            <person name="Brunk B."/>
            <person name="Roos D."/>
            <person name="Caler E."/>
            <person name="Lorenzi H."/>
        </authorList>
    </citation>
    <scope>NUCLEOTIDE SEQUENCE [LARGE SCALE GENOMIC DNA]</scope>
    <source>
        <strain evidence="4 5">VAND</strain>
    </source>
</reference>
<keyword evidence="3" id="KW-1133">Transmembrane helix</keyword>
<organism evidence="4 5">
    <name type="scientific">Toxoplasma gondii VAND</name>
    <dbReference type="NCBI Taxonomy" id="933077"/>
    <lineage>
        <taxon>Eukaryota</taxon>
        <taxon>Sar</taxon>
        <taxon>Alveolata</taxon>
        <taxon>Apicomplexa</taxon>
        <taxon>Conoidasida</taxon>
        <taxon>Coccidia</taxon>
        <taxon>Eucoccidiorida</taxon>
        <taxon>Eimeriorina</taxon>
        <taxon>Sarcocystidae</taxon>
        <taxon>Toxoplasma</taxon>
    </lineage>
</organism>
<feature type="region of interest" description="Disordered" evidence="2">
    <location>
        <begin position="545"/>
        <end position="564"/>
    </location>
</feature>
<feature type="compositionally biased region" description="Acidic residues" evidence="2">
    <location>
        <begin position="300"/>
        <end position="313"/>
    </location>
</feature>
<feature type="region of interest" description="Disordered" evidence="2">
    <location>
        <begin position="256"/>
        <end position="419"/>
    </location>
</feature>
<dbReference type="AlphaFoldDB" id="A0A086PHB9"/>
<feature type="transmembrane region" description="Helical" evidence="3">
    <location>
        <begin position="61"/>
        <end position="82"/>
    </location>
</feature>
<gene>
    <name evidence="4" type="ORF">TGVAND_301480</name>
</gene>
<dbReference type="Proteomes" id="UP000028840">
    <property type="component" value="Unassembled WGS sequence"/>
</dbReference>
<dbReference type="VEuPathDB" id="ToxoDB:TGVAND_301480"/>
<feature type="coiled-coil region" evidence="1">
    <location>
        <begin position="706"/>
        <end position="761"/>
    </location>
</feature>
<feature type="coiled-coil region" evidence="1">
    <location>
        <begin position="93"/>
        <end position="120"/>
    </location>
</feature>